<gene>
    <name evidence="5" type="ORF">BA1DRAFT_02572</name>
</gene>
<dbReference type="Proteomes" id="UP000023464">
    <property type="component" value="Unassembled WGS sequence"/>
</dbReference>
<comment type="pathway">
    <text evidence="1">Lipid metabolism.</text>
</comment>
<reference evidence="5 6" key="1">
    <citation type="submission" date="2014-03" db="EMBL/GenBank/DDBJ databases">
        <title>Draft Genome of Photorhabdus luminescens BA1, an Egyptian Isolate.</title>
        <authorList>
            <person name="Ghazal S."/>
            <person name="Hurst S.G.IV."/>
            <person name="Morris K."/>
            <person name="Thomas K."/>
            <person name="Tisa L.S."/>
        </authorList>
    </citation>
    <scope>NUCLEOTIDE SEQUENCE [LARGE SCALE GENOMIC DNA]</scope>
    <source>
        <strain evidence="5 6">BA1</strain>
    </source>
</reference>
<dbReference type="InterPro" id="IPR014030">
    <property type="entry name" value="Ketoacyl_synth_N"/>
</dbReference>
<comment type="caution">
    <text evidence="5">The sequence shown here is derived from an EMBL/GenBank/DDBJ whole genome shotgun (WGS) entry which is preliminary data.</text>
</comment>
<evidence type="ECO:0000256" key="2">
    <source>
        <dbReference type="ARBA" id="ARBA00022679"/>
    </source>
</evidence>
<dbReference type="SUPFAM" id="SSF53901">
    <property type="entry name" value="Thiolase-like"/>
    <property type="match status" value="1"/>
</dbReference>
<accession>A0A022PFH5</accession>
<dbReference type="InterPro" id="IPR016039">
    <property type="entry name" value="Thiolase-like"/>
</dbReference>
<organism evidence="5 6">
    <name type="scientific">Photorhabdus aegyptia</name>
    <dbReference type="NCBI Taxonomy" id="2805098"/>
    <lineage>
        <taxon>Bacteria</taxon>
        <taxon>Pseudomonadati</taxon>
        <taxon>Pseudomonadota</taxon>
        <taxon>Gammaproteobacteria</taxon>
        <taxon>Enterobacterales</taxon>
        <taxon>Morganellaceae</taxon>
        <taxon>Photorhabdus</taxon>
    </lineage>
</organism>
<keyword evidence="2 5" id="KW-0808">Transferase</keyword>
<evidence type="ECO:0000256" key="1">
    <source>
        <dbReference type="ARBA" id="ARBA00005189"/>
    </source>
</evidence>
<evidence type="ECO:0000256" key="3">
    <source>
        <dbReference type="ARBA" id="ARBA00023315"/>
    </source>
</evidence>
<dbReference type="AlphaFoldDB" id="A0A022PFH5"/>
<dbReference type="RefSeq" id="WP_036779564.1">
    <property type="nucleotide sequence ID" value="NZ_CAWLTM010000079.1"/>
</dbReference>
<evidence type="ECO:0000313" key="6">
    <source>
        <dbReference type="Proteomes" id="UP000023464"/>
    </source>
</evidence>
<dbReference type="GO" id="GO:0004315">
    <property type="term" value="F:3-oxoacyl-[acyl-carrier-protein] synthase activity"/>
    <property type="evidence" value="ECO:0007669"/>
    <property type="project" value="UniProtKB-EC"/>
</dbReference>
<proteinExistence type="predicted"/>
<name>A0A022PFH5_9GAMM</name>
<dbReference type="EMBL" id="JFGV01000036">
    <property type="protein sequence ID" value="EYU14907.1"/>
    <property type="molecule type" value="Genomic_DNA"/>
</dbReference>
<keyword evidence="6" id="KW-1185">Reference proteome</keyword>
<sequence length="371" mass="40623">MRRRVVVTGVGAIHPDGNDVTAIKSNVIQKLLGQESKNNTTVSSVIRTLSDFDGAKYINNRLRRKIDEFSAYGIVAVEMALKASRLDVDKLDPNRVGIYVGNCFGGWQHIEDEVKALHVEGIKGMGPYVATAWFPAALQGQLSLLYGFSAQSKTFSTSDVAGMQAIGYAAEAISNGVAEVMLCGASEHLSSPLVKNLLEKTSSQKHSEVFGEKRAGDFSEGAAFLVLEERQHALERGASILCELTGFVDYFAPDKNTRNHTLEYTAELFNHNDNAVFIMDGIYDDEKEITSKAFSNKEIKTSFINLRPYLNNQFSVSGVIDSVLASSFLSENNGDGEQQSNKINEFSNTNQIIIQRLSNQGHVCALSFSAI</sequence>
<dbReference type="InterPro" id="IPR000794">
    <property type="entry name" value="Beta-ketoacyl_synthase"/>
</dbReference>
<protein>
    <submittedName>
        <fullName evidence="5">3-oxoacyl-(Acyl-carrier-protein) synthase</fullName>
        <ecNumber evidence="5">2.3.1.179</ecNumber>
    </submittedName>
</protein>
<keyword evidence="3 5" id="KW-0012">Acyltransferase</keyword>
<dbReference type="EC" id="2.3.1.179" evidence="5"/>
<evidence type="ECO:0000259" key="4">
    <source>
        <dbReference type="Pfam" id="PF00109"/>
    </source>
</evidence>
<dbReference type="PANTHER" id="PTHR11712:SF322">
    <property type="entry name" value="POLYKETIDE BETA-KETOACYL SYNTHASE 2-RELATED"/>
    <property type="match status" value="1"/>
</dbReference>
<dbReference type="PANTHER" id="PTHR11712">
    <property type="entry name" value="POLYKETIDE SYNTHASE-RELATED"/>
    <property type="match status" value="1"/>
</dbReference>
<dbReference type="Gene3D" id="3.40.47.10">
    <property type="match status" value="1"/>
</dbReference>
<evidence type="ECO:0000313" key="5">
    <source>
        <dbReference type="EMBL" id="EYU14907.1"/>
    </source>
</evidence>
<dbReference type="GO" id="GO:0006633">
    <property type="term" value="P:fatty acid biosynthetic process"/>
    <property type="evidence" value="ECO:0007669"/>
    <property type="project" value="TreeGrafter"/>
</dbReference>
<dbReference type="Pfam" id="PF00109">
    <property type="entry name" value="ketoacyl-synt"/>
    <property type="match status" value="1"/>
</dbReference>
<feature type="domain" description="Beta-ketoacyl synthase-like N-terminal" evidence="4">
    <location>
        <begin position="3"/>
        <end position="233"/>
    </location>
</feature>
<dbReference type="PATRIC" id="fig|1393736.3.peg.2634"/>